<dbReference type="InterPro" id="IPR036779">
    <property type="entry name" value="LysM_dom_sf"/>
</dbReference>
<dbReference type="InterPro" id="IPR018392">
    <property type="entry name" value="LysM"/>
</dbReference>
<accession>A0ABV2IAB9</accession>
<keyword evidence="2" id="KW-0812">Transmembrane</keyword>
<evidence type="ECO:0000256" key="1">
    <source>
        <dbReference type="SAM" id="MobiDB-lite"/>
    </source>
</evidence>
<feature type="region of interest" description="Disordered" evidence="1">
    <location>
        <begin position="360"/>
        <end position="379"/>
    </location>
</feature>
<feature type="region of interest" description="Disordered" evidence="1">
    <location>
        <begin position="34"/>
        <end position="78"/>
    </location>
</feature>
<dbReference type="EMBL" id="JBEPLY010000003">
    <property type="protein sequence ID" value="MET3599418.1"/>
    <property type="molecule type" value="Genomic_DNA"/>
</dbReference>
<feature type="transmembrane region" description="Helical" evidence="2">
    <location>
        <begin position="7"/>
        <end position="26"/>
    </location>
</feature>
<dbReference type="CDD" id="cd00118">
    <property type="entry name" value="LysM"/>
    <property type="match status" value="1"/>
</dbReference>
<dbReference type="SMART" id="SM00257">
    <property type="entry name" value="LysM"/>
    <property type="match status" value="1"/>
</dbReference>
<dbReference type="Gene3D" id="3.10.350.10">
    <property type="entry name" value="LysM domain"/>
    <property type="match status" value="1"/>
</dbReference>
<name>A0ABV2IAB9_9HYPH</name>
<reference evidence="4 5" key="1">
    <citation type="submission" date="2024-06" db="EMBL/GenBank/DDBJ databases">
        <title>Genomic Encyclopedia of Type Strains, Phase IV (KMG-IV): sequencing the most valuable type-strain genomes for metagenomic binning, comparative biology and taxonomic classification.</title>
        <authorList>
            <person name="Goeker M."/>
        </authorList>
    </citation>
    <scope>NUCLEOTIDE SEQUENCE [LARGE SCALE GENOMIC DNA]</scope>
    <source>
        <strain evidence="4 5">DSM 28102</strain>
    </source>
</reference>
<dbReference type="InterPro" id="IPR052196">
    <property type="entry name" value="Bact_Kbp"/>
</dbReference>
<gene>
    <name evidence="4" type="ORF">ABID12_001349</name>
</gene>
<organism evidence="4 5">
    <name type="scientific">Martelella mangrovi</name>
    <dbReference type="NCBI Taxonomy" id="1397477"/>
    <lineage>
        <taxon>Bacteria</taxon>
        <taxon>Pseudomonadati</taxon>
        <taxon>Pseudomonadota</taxon>
        <taxon>Alphaproteobacteria</taxon>
        <taxon>Hyphomicrobiales</taxon>
        <taxon>Aurantimonadaceae</taxon>
        <taxon>Martelella</taxon>
    </lineage>
</organism>
<protein>
    <submittedName>
        <fullName evidence="4">Nucleoid-associated protein YgaU</fullName>
    </submittedName>
</protein>
<keyword evidence="2" id="KW-0472">Membrane</keyword>
<evidence type="ECO:0000256" key="2">
    <source>
        <dbReference type="SAM" id="Phobius"/>
    </source>
</evidence>
<dbReference type="PROSITE" id="PS51782">
    <property type="entry name" value="LYSM"/>
    <property type="match status" value="1"/>
</dbReference>
<dbReference type="PANTHER" id="PTHR34700:SF4">
    <property type="entry name" value="PHAGE-LIKE ELEMENT PBSX PROTEIN XKDP"/>
    <property type="match status" value="1"/>
</dbReference>
<feature type="compositionally biased region" description="Polar residues" evidence="1">
    <location>
        <begin position="361"/>
        <end position="379"/>
    </location>
</feature>
<feature type="region of interest" description="Disordered" evidence="1">
    <location>
        <begin position="209"/>
        <end position="264"/>
    </location>
</feature>
<evidence type="ECO:0000259" key="3">
    <source>
        <dbReference type="PROSITE" id="PS51782"/>
    </source>
</evidence>
<comment type="caution">
    <text evidence="4">The sequence shown here is derived from an EMBL/GenBank/DDBJ whole genome shotgun (WGS) entry which is preliminary data.</text>
</comment>
<keyword evidence="5" id="KW-1185">Reference proteome</keyword>
<dbReference type="Proteomes" id="UP001549164">
    <property type="component" value="Unassembled WGS sequence"/>
</dbReference>
<evidence type="ECO:0000313" key="5">
    <source>
        <dbReference type="Proteomes" id="UP001549164"/>
    </source>
</evidence>
<feature type="domain" description="LysM" evidence="3">
    <location>
        <begin position="385"/>
        <end position="434"/>
    </location>
</feature>
<dbReference type="Pfam" id="PF01476">
    <property type="entry name" value="LysM"/>
    <property type="match status" value="1"/>
</dbReference>
<evidence type="ECO:0000313" key="4">
    <source>
        <dbReference type="EMBL" id="MET3599418.1"/>
    </source>
</evidence>
<dbReference type="PANTHER" id="PTHR34700">
    <property type="entry name" value="POTASSIUM BINDING PROTEIN KBP"/>
    <property type="match status" value="1"/>
</dbReference>
<sequence length="468" mass="49650">MNKNNTRVIIAVIILVLVAAGAYFMLRDNDGDVAERQDSAPATQTTESAAPEPDHQQDAAESAGTTADGADDETRQATQLRIPTFDVLRVEPDGTAVIAGAAEPLGVLDVKEDDTVLASSEVTDTGDFVAIVETPLTPGDHLLYLNVTMPDGRSARSQQTATVSIPEDDSGELLALITEPGKASEIISAPELQSSLPDDTLVATTPTAGEDEEAAETNAGSQDNVSGDDRQDTDLPAVNVETVGEGNGAQTTAEQQPAADREPVDATVSIKAVEIEDNMLFIAGEGAPDAIIRGYIDDAFLSDGSVNTDGNYVLEAETDVSVGVHTIRVDMLDENNRVIARAIVPFDRPPGDQIAAVSADSAGTSAAQTDGTQTFTQPQLQGSDNAVIIRRGDNLWRISRRVYGRGVRYTTIYLANETQILNPDLILPGQVFSLPGQPLPDSEAETIHRRLLEGMPVGPEYQLPPEDR</sequence>
<dbReference type="RefSeq" id="WP_354433579.1">
    <property type="nucleotide sequence ID" value="NZ_JBEPLY010000003.1"/>
</dbReference>
<proteinExistence type="predicted"/>
<keyword evidence="2" id="KW-1133">Transmembrane helix</keyword>